<evidence type="ECO:0000313" key="2">
    <source>
        <dbReference type="EMBL" id="CAK9075137.1"/>
    </source>
</evidence>
<gene>
    <name evidence="2" type="ORF">CCMP2556_LOCUS37010</name>
</gene>
<name>A0ABP0PJ25_9DINO</name>
<feature type="compositionally biased region" description="Acidic residues" evidence="1">
    <location>
        <begin position="82"/>
        <end position="141"/>
    </location>
</feature>
<keyword evidence="3" id="KW-1185">Reference proteome</keyword>
<protein>
    <submittedName>
        <fullName evidence="2">Uncharacterized protein</fullName>
    </submittedName>
</protein>
<evidence type="ECO:0000313" key="3">
    <source>
        <dbReference type="Proteomes" id="UP001642484"/>
    </source>
</evidence>
<reference evidence="2 3" key="1">
    <citation type="submission" date="2024-02" db="EMBL/GenBank/DDBJ databases">
        <authorList>
            <person name="Chen Y."/>
            <person name="Shah S."/>
            <person name="Dougan E. K."/>
            <person name="Thang M."/>
            <person name="Chan C."/>
        </authorList>
    </citation>
    <scope>NUCLEOTIDE SEQUENCE [LARGE SCALE GENOMIC DNA]</scope>
</reference>
<dbReference type="EMBL" id="CAXAMN010023095">
    <property type="protein sequence ID" value="CAK9075137.1"/>
    <property type="molecule type" value="Genomic_DNA"/>
</dbReference>
<feature type="region of interest" description="Disordered" evidence="1">
    <location>
        <begin position="63"/>
        <end position="155"/>
    </location>
</feature>
<dbReference type="Proteomes" id="UP001642484">
    <property type="component" value="Unassembled WGS sequence"/>
</dbReference>
<organism evidence="2 3">
    <name type="scientific">Durusdinium trenchii</name>
    <dbReference type="NCBI Taxonomy" id="1381693"/>
    <lineage>
        <taxon>Eukaryota</taxon>
        <taxon>Sar</taxon>
        <taxon>Alveolata</taxon>
        <taxon>Dinophyceae</taxon>
        <taxon>Suessiales</taxon>
        <taxon>Symbiodiniaceae</taxon>
        <taxon>Durusdinium</taxon>
    </lineage>
</organism>
<proteinExistence type="predicted"/>
<accession>A0ABP0PJ25</accession>
<comment type="caution">
    <text evidence="2">The sequence shown here is derived from an EMBL/GenBank/DDBJ whole genome shotgun (WGS) entry which is preliminary data.</text>
</comment>
<evidence type="ECO:0000256" key="1">
    <source>
        <dbReference type="SAM" id="MobiDB-lite"/>
    </source>
</evidence>
<sequence length="338" mass="37227">MTDVFIEFDRQLGKKVFKPDRTKNQSRMSLAANEAVIMKKLVGALRGLWRSSKGKGLDDKVTELKGFLLPSPRPEGRAHEPLEDEADEEADEGRNEGDDEGDDEAGEGPNEGDEENEEQGVDGGGDLEDAPETSSDYDGEPLSEPSHSVLGDQAEKKPFNKALSVMNLEETIDEKVAGSTETPVCKKPRCYSKAKKIGEIKKRDHSAQNVVGEVMTKFKQYDLDKLDIPRAARPPVDGNHQGKHGYTLKQDSGAVTVCTATVSYQKNALHDTTISWNSDNLSPRHSRPLLKTKAYVVKRTSASDSEKENLQRGQITWKKFGGPGDAWKVAMERAGWAS</sequence>